<evidence type="ECO:0008006" key="3">
    <source>
        <dbReference type="Google" id="ProtNLM"/>
    </source>
</evidence>
<dbReference type="RefSeq" id="WP_317491472.1">
    <property type="nucleotide sequence ID" value="NZ_CP136051.1"/>
</dbReference>
<reference evidence="1 2" key="1">
    <citation type="journal article" date="2023" name="Microbiol. Resour. Announc.">
        <title>Complete Genome Sequence of Imperialibacter roseus strain P4T.</title>
        <authorList>
            <person name="Tizabi D.R."/>
            <person name="Bachvaroff T."/>
            <person name="Hill R.T."/>
        </authorList>
    </citation>
    <scope>NUCLEOTIDE SEQUENCE [LARGE SCALE GENOMIC DNA]</scope>
    <source>
        <strain evidence="1 2">P4T</strain>
    </source>
</reference>
<accession>A0ABZ0IYT7</accession>
<organism evidence="1 2">
    <name type="scientific">Imperialibacter roseus</name>
    <dbReference type="NCBI Taxonomy" id="1324217"/>
    <lineage>
        <taxon>Bacteria</taxon>
        <taxon>Pseudomonadati</taxon>
        <taxon>Bacteroidota</taxon>
        <taxon>Cytophagia</taxon>
        <taxon>Cytophagales</taxon>
        <taxon>Flammeovirgaceae</taxon>
        <taxon>Imperialibacter</taxon>
    </lineage>
</organism>
<evidence type="ECO:0000313" key="1">
    <source>
        <dbReference type="EMBL" id="WOK08841.1"/>
    </source>
</evidence>
<keyword evidence="2" id="KW-1185">Reference proteome</keyword>
<name>A0ABZ0IYT7_9BACT</name>
<gene>
    <name evidence="1" type="ORF">RT717_09355</name>
</gene>
<sequence length="495" mass="53140">MKIRTLVLLLTAYIINVDVLSAQSAGVLNNGATIVVKSGAFLKVLGGSDASVSIADEGVLQGDIVLEGTIYLEGNWANNSSAINVLENATGTVVFAGATPVIRGNSKTHFKNVAATNDLTLEKDVNLRGGLSMGSASIILGDNDLTISDGGTIGFTNGWVKTTGAGTLTMPVANDNTPVIFPVGQATFTPIAVTQSATGSAGNFSVRVHDNVLENGVMGDPVSLPRVNKTWQVSSDASVIDVSFTMYWNTGDESASFDRDRSYVSHYTGGAWDANSAASASGLGPFFTTRSGITSLSPFSVLGEEEVLPVEFIDVWIEEKGQKTVLNWSTAWEENNDYFSVEESTDGVHFYTISKLDGSGSTQVVNRYSSPLNPKAGLSTYYRVRQVDFDGKYSFSKTVRYNNADLHQAELKVHNVSFDKQGRSLIFDVFAADSDQAYLTLFEAGGNVLTESGIYLHEGQQHITLPISTDLISATMYILKIFDGRAEKTVKFILK</sequence>
<dbReference type="InterPro" id="IPR013783">
    <property type="entry name" value="Ig-like_fold"/>
</dbReference>
<dbReference type="Proteomes" id="UP001302349">
    <property type="component" value="Chromosome"/>
</dbReference>
<evidence type="ECO:0000313" key="2">
    <source>
        <dbReference type="Proteomes" id="UP001302349"/>
    </source>
</evidence>
<protein>
    <recommendedName>
        <fullName evidence="3">Por secretion system C-terminal sorting domain-containing protein</fullName>
    </recommendedName>
</protein>
<dbReference type="Gene3D" id="2.60.40.10">
    <property type="entry name" value="Immunoglobulins"/>
    <property type="match status" value="1"/>
</dbReference>
<dbReference type="EMBL" id="CP136051">
    <property type="protein sequence ID" value="WOK08841.1"/>
    <property type="molecule type" value="Genomic_DNA"/>
</dbReference>
<proteinExistence type="predicted"/>